<evidence type="ECO:0000313" key="1">
    <source>
        <dbReference type="EMBL" id="KAF2686802.1"/>
    </source>
</evidence>
<sequence length="199" mass="22244">MQTNKDRGRRSLYAIQTSSGLYSINNFSLLPKMTDISKGTVDKPGFDFNTDDLSDDTDHMPEVVLDKNDSDKNDNSSHVRKAAVFKHPSRAEFDEGRHRWSEVRDLRLPQDGVPPTDFHTATYVPALDGILIVGNLSADNALAERGATPVHLLKVGSWKMEKVETNGEGPGVNYEHRAQLKDGVLKVGRLEEVEGREWE</sequence>
<dbReference type="Proteomes" id="UP000799291">
    <property type="component" value="Unassembled WGS sequence"/>
</dbReference>
<protein>
    <submittedName>
        <fullName evidence="1">Uncharacterized protein</fullName>
    </submittedName>
</protein>
<name>A0A6G1J8E9_9PLEO</name>
<organism evidence="1 2">
    <name type="scientific">Lentithecium fluviatile CBS 122367</name>
    <dbReference type="NCBI Taxonomy" id="1168545"/>
    <lineage>
        <taxon>Eukaryota</taxon>
        <taxon>Fungi</taxon>
        <taxon>Dikarya</taxon>
        <taxon>Ascomycota</taxon>
        <taxon>Pezizomycotina</taxon>
        <taxon>Dothideomycetes</taxon>
        <taxon>Pleosporomycetidae</taxon>
        <taxon>Pleosporales</taxon>
        <taxon>Massarineae</taxon>
        <taxon>Lentitheciaceae</taxon>
        <taxon>Lentithecium</taxon>
    </lineage>
</organism>
<gene>
    <name evidence="1" type="ORF">K458DRAFT_485955</name>
</gene>
<evidence type="ECO:0000313" key="2">
    <source>
        <dbReference type="Proteomes" id="UP000799291"/>
    </source>
</evidence>
<accession>A0A6G1J8E9</accession>
<keyword evidence="2" id="KW-1185">Reference proteome</keyword>
<dbReference type="AlphaFoldDB" id="A0A6G1J8E9"/>
<dbReference type="OrthoDB" id="432528at2759"/>
<dbReference type="EMBL" id="MU005576">
    <property type="protein sequence ID" value="KAF2686802.1"/>
    <property type="molecule type" value="Genomic_DNA"/>
</dbReference>
<proteinExistence type="predicted"/>
<reference evidence="1" key="1">
    <citation type="journal article" date="2020" name="Stud. Mycol.">
        <title>101 Dothideomycetes genomes: a test case for predicting lifestyles and emergence of pathogens.</title>
        <authorList>
            <person name="Haridas S."/>
            <person name="Albert R."/>
            <person name="Binder M."/>
            <person name="Bloem J."/>
            <person name="Labutti K."/>
            <person name="Salamov A."/>
            <person name="Andreopoulos B."/>
            <person name="Baker S."/>
            <person name="Barry K."/>
            <person name="Bills G."/>
            <person name="Bluhm B."/>
            <person name="Cannon C."/>
            <person name="Castanera R."/>
            <person name="Culley D."/>
            <person name="Daum C."/>
            <person name="Ezra D."/>
            <person name="Gonzalez J."/>
            <person name="Henrissat B."/>
            <person name="Kuo A."/>
            <person name="Liang C."/>
            <person name="Lipzen A."/>
            <person name="Lutzoni F."/>
            <person name="Magnuson J."/>
            <person name="Mondo S."/>
            <person name="Nolan M."/>
            <person name="Ohm R."/>
            <person name="Pangilinan J."/>
            <person name="Park H.-J."/>
            <person name="Ramirez L."/>
            <person name="Alfaro M."/>
            <person name="Sun H."/>
            <person name="Tritt A."/>
            <person name="Yoshinaga Y."/>
            <person name="Zwiers L.-H."/>
            <person name="Turgeon B."/>
            <person name="Goodwin S."/>
            <person name="Spatafora J."/>
            <person name="Crous P."/>
            <person name="Grigoriev I."/>
        </authorList>
    </citation>
    <scope>NUCLEOTIDE SEQUENCE</scope>
    <source>
        <strain evidence="1">CBS 122367</strain>
    </source>
</reference>